<evidence type="ECO:0008006" key="3">
    <source>
        <dbReference type="Google" id="ProtNLM"/>
    </source>
</evidence>
<organism evidence="1 2">
    <name type="scientific">Cimex lectularius</name>
    <name type="common">Bed bug</name>
    <name type="synonym">Acanthia lectularia</name>
    <dbReference type="NCBI Taxonomy" id="79782"/>
    <lineage>
        <taxon>Eukaryota</taxon>
        <taxon>Metazoa</taxon>
        <taxon>Ecdysozoa</taxon>
        <taxon>Arthropoda</taxon>
        <taxon>Hexapoda</taxon>
        <taxon>Insecta</taxon>
        <taxon>Pterygota</taxon>
        <taxon>Neoptera</taxon>
        <taxon>Paraneoptera</taxon>
        <taxon>Hemiptera</taxon>
        <taxon>Heteroptera</taxon>
        <taxon>Panheteroptera</taxon>
        <taxon>Cimicomorpha</taxon>
        <taxon>Cimicidae</taxon>
        <taxon>Cimex</taxon>
    </lineage>
</organism>
<dbReference type="KEGG" id="clec:106673042"/>
<sequence length="192" mass="21682">MSLKALAGHEVEVTPHQRLNTSRGVVVCRDLMNSSVDDIKEGLEDQGVLEVRRMNIRRNRQIVPSASLILTFNAPRCPDEIRAAFYKLKVRPYIPHPQRCYRCQKFVHISLRCKSAQEVCECGREEHPKESACSDPPTCVNCGGCHTARSASCPVLSKEREVQKLKTIDKMSFREARAVVESKGFEGNMPKQ</sequence>
<dbReference type="Proteomes" id="UP000494040">
    <property type="component" value="Unassembled WGS sequence"/>
</dbReference>
<evidence type="ECO:0000313" key="2">
    <source>
        <dbReference type="Proteomes" id="UP000494040"/>
    </source>
</evidence>
<dbReference type="AlphaFoldDB" id="A0A8I6S7H2"/>
<reference evidence="1" key="1">
    <citation type="submission" date="2022-01" db="UniProtKB">
        <authorList>
            <consortium name="EnsemblMetazoa"/>
        </authorList>
    </citation>
    <scope>IDENTIFICATION</scope>
</reference>
<dbReference type="OMA" id="HPKESAC"/>
<proteinExistence type="predicted"/>
<dbReference type="RefSeq" id="XP_014260443.1">
    <property type="nucleotide sequence ID" value="XM_014404957.1"/>
</dbReference>
<dbReference type="EnsemblMetazoa" id="XM_014404957.1">
    <property type="protein sequence ID" value="XP_014260443.1"/>
    <property type="gene ID" value="LOC106673042"/>
</dbReference>
<dbReference type="OrthoDB" id="6629358at2759"/>
<name>A0A8I6S7H2_CIMLE</name>
<keyword evidence="2" id="KW-1185">Reference proteome</keyword>
<protein>
    <recommendedName>
        <fullName evidence="3">Gag-like protein</fullName>
    </recommendedName>
</protein>
<dbReference type="GeneID" id="106673042"/>
<accession>A0A8I6S7H2</accession>
<evidence type="ECO:0000313" key="1">
    <source>
        <dbReference type="EnsemblMetazoa" id="XP_014260443.1"/>
    </source>
</evidence>